<organism evidence="2 3">
    <name type="scientific">Microseira wollei NIES-4236</name>
    <dbReference type="NCBI Taxonomy" id="2530354"/>
    <lineage>
        <taxon>Bacteria</taxon>
        <taxon>Bacillati</taxon>
        <taxon>Cyanobacteriota</taxon>
        <taxon>Cyanophyceae</taxon>
        <taxon>Oscillatoriophycideae</taxon>
        <taxon>Aerosakkonematales</taxon>
        <taxon>Aerosakkonemataceae</taxon>
        <taxon>Microseira</taxon>
    </lineage>
</organism>
<evidence type="ECO:0008006" key="4">
    <source>
        <dbReference type="Google" id="ProtNLM"/>
    </source>
</evidence>
<feature type="transmembrane region" description="Helical" evidence="1">
    <location>
        <begin position="12"/>
        <end position="37"/>
    </location>
</feature>
<sequence>MSAASSVQLKRPAWQTIIIFTLAFWLSSSLVLDLVIMPGLYASGMMAESGFATAGYLIFWIFNRIELLCAALVLTGTLALAHTQSTTEKSHSQAIILSIILMLVALVYTYALTPQMSALGLNLNLFEPAVEVPGTMNVLHSGYWVLEILKLVAGGAVIRWCYGRISD</sequence>
<evidence type="ECO:0000313" key="3">
    <source>
        <dbReference type="Proteomes" id="UP001050975"/>
    </source>
</evidence>
<comment type="caution">
    <text evidence="2">The sequence shown here is derived from an EMBL/GenBank/DDBJ whole genome shotgun (WGS) entry which is preliminary data.</text>
</comment>
<gene>
    <name evidence="2" type="ORF">MiSe_55790</name>
</gene>
<keyword evidence="1" id="KW-1133">Transmembrane helix</keyword>
<feature type="transmembrane region" description="Helical" evidence="1">
    <location>
        <begin position="94"/>
        <end position="113"/>
    </location>
</feature>
<proteinExistence type="predicted"/>
<dbReference type="AlphaFoldDB" id="A0AAV3XGY9"/>
<feature type="transmembrane region" description="Helical" evidence="1">
    <location>
        <begin position="143"/>
        <end position="162"/>
    </location>
</feature>
<accession>A0AAV3XGY9</accession>
<feature type="transmembrane region" description="Helical" evidence="1">
    <location>
        <begin position="57"/>
        <end position="82"/>
    </location>
</feature>
<reference evidence="2" key="1">
    <citation type="submission" date="2019-10" db="EMBL/GenBank/DDBJ databases">
        <title>Draft genome sequece of Microseira wollei NIES-4236.</title>
        <authorList>
            <person name="Yamaguchi H."/>
            <person name="Suzuki S."/>
            <person name="Kawachi M."/>
        </authorList>
    </citation>
    <scope>NUCLEOTIDE SEQUENCE</scope>
    <source>
        <strain evidence="2">NIES-4236</strain>
    </source>
</reference>
<name>A0AAV3XGY9_9CYAN</name>
<evidence type="ECO:0000256" key="1">
    <source>
        <dbReference type="SAM" id="Phobius"/>
    </source>
</evidence>
<keyword evidence="1" id="KW-0812">Transmembrane</keyword>
<dbReference type="RefSeq" id="WP_226586878.1">
    <property type="nucleotide sequence ID" value="NZ_BLAY01000099.1"/>
</dbReference>
<dbReference type="Proteomes" id="UP001050975">
    <property type="component" value="Unassembled WGS sequence"/>
</dbReference>
<keyword evidence="3" id="KW-1185">Reference proteome</keyword>
<dbReference type="EMBL" id="BLAY01000099">
    <property type="protein sequence ID" value="GET40768.1"/>
    <property type="molecule type" value="Genomic_DNA"/>
</dbReference>
<protein>
    <recommendedName>
        <fullName evidence="4">DUF4149 domain-containing protein</fullName>
    </recommendedName>
</protein>
<keyword evidence="1" id="KW-0472">Membrane</keyword>
<evidence type="ECO:0000313" key="2">
    <source>
        <dbReference type="EMBL" id="GET40768.1"/>
    </source>
</evidence>